<evidence type="ECO:0000313" key="5">
    <source>
        <dbReference type="EMBL" id="ACB96212.1"/>
    </source>
</evidence>
<keyword evidence="6" id="KW-1185">Reference proteome</keyword>
<dbReference type="PANTHER" id="PTHR42796:SF4">
    <property type="entry name" value="FUMARYLACETOACETATE HYDROLASE DOMAIN-CONTAINING PROTEIN 2A"/>
    <property type="match status" value="1"/>
</dbReference>
<dbReference type="HOGENOM" id="CLU_028458_3_4_5"/>
<dbReference type="OrthoDB" id="5197601at2"/>
<protein>
    <submittedName>
        <fullName evidence="5">5-carboxymethyl-2-hydroxymuconate Delta-isomerase</fullName>
        <ecNumber evidence="5">5.3.3.10</ecNumber>
    </submittedName>
</protein>
<dbReference type="InterPro" id="IPR036663">
    <property type="entry name" value="Fumarylacetoacetase_C_sf"/>
</dbReference>
<keyword evidence="5" id="KW-0413">Isomerase</keyword>
<dbReference type="GO" id="GO:0008704">
    <property type="term" value="F:5-carboxymethyl-2-hydroxymuconate delta-isomerase activity"/>
    <property type="evidence" value="ECO:0007669"/>
    <property type="project" value="UniProtKB-EC"/>
</dbReference>
<proteinExistence type="inferred from homology"/>
<dbReference type="eggNOG" id="COG0179">
    <property type="taxonomic scope" value="Bacteria"/>
</dbReference>
<reference evidence="6" key="1">
    <citation type="submission" date="2008-03" db="EMBL/GenBank/DDBJ databases">
        <title>Complete sequence of chromosome of Beijerinckia indica subsp. indica ATCC 9039.</title>
        <authorList>
            <consortium name="US DOE Joint Genome Institute"/>
            <person name="Copeland A."/>
            <person name="Lucas S."/>
            <person name="Lapidus A."/>
            <person name="Glavina del Rio T."/>
            <person name="Dalin E."/>
            <person name="Tice H."/>
            <person name="Bruce D."/>
            <person name="Goodwin L."/>
            <person name="Pitluck S."/>
            <person name="LaButti K."/>
            <person name="Schmutz J."/>
            <person name="Larimer F."/>
            <person name="Land M."/>
            <person name="Hauser L."/>
            <person name="Kyrpides N."/>
            <person name="Mikhailova N."/>
            <person name="Dunfield P.F."/>
            <person name="Dedysh S.N."/>
            <person name="Liesack W."/>
            <person name="Saw J.H."/>
            <person name="Alam M."/>
            <person name="Chen Y."/>
            <person name="Murrell J.C."/>
            <person name="Richardson P."/>
        </authorList>
    </citation>
    <scope>NUCLEOTIDE SEQUENCE [LARGE SCALE GENOMIC DNA]</scope>
    <source>
        <strain evidence="6">ATCC 9039 / DSM 1715 / NCIMB 8712</strain>
    </source>
</reference>
<feature type="region of interest" description="Disordered" evidence="3">
    <location>
        <begin position="1"/>
        <end position="20"/>
    </location>
</feature>
<dbReference type="KEGG" id="bid:Bind_2626"/>
<dbReference type="Gene3D" id="3.90.850.10">
    <property type="entry name" value="Fumarylacetoacetase-like, C-terminal domain"/>
    <property type="match status" value="1"/>
</dbReference>
<feature type="compositionally biased region" description="Basic and acidic residues" evidence="3">
    <location>
        <begin position="9"/>
        <end position="20"/>
    </location>
</feature>
<dbReference type="FunFam" id="3.90.850.10:FF:000002">
    <property type="entry name" value="2-hydroxyhepta-2,4-diene-1,7-dioate isomerase"/>
    <property type="match status" value="1"/>
</dbReference>
<evidence type="ECO:0000256" key="3">
    <source>
        <dbReference type="SAM" id="MobiDB-lite"/>
    </source>
</evidence>
<name>B2IJ94_BEII9</name>
<dbReference type="EMBL" id="CP001016">
    <property type="protein sequence ID" value="ACB96212.1"/>
    <property type="molecule type" value="Genomic_DNA"/>
</dbReference>
<evidence type="ECO:0000256" key="1">
    <source>
        <dbReference type="ARBA" id="ARBA00010211"/>
    </source>
</evidence>
<evidence type="ECO:0000259" key="4">
    <source>
        <dbReference type="Pfam" id="PF01557"/>
    </source>
</evidence>
<dbReference type="RefSeq" id="WP_012385564.1">
    <property type="nucleotide sequence ID" value="NC_010581.1"/>
</dbReference>
<gene>
    <name evidence="5" type="ordered locus">Bind_2626</name>
</gene>
<dbReference type="GO" id="GO:0019752">
    <property type="term" value="P:carboxylic acid metabolic process"/>
    <property type="evidence" value="ECO:0007669"/>
    <property type="project" value="UniProtKB-ARBA"/>
</dbReference>
<dbReference type="Proteomes" id="UP000001695">
    <property type="component" value="Chromosome"/>
</dbReference>
<reference evidence="5 6" key="2">
    <citation type="journal article" date="2010" name="J. Bacteriol.">
        <title>Complete genome sequence of Beijerinckia indica subsp. indica.</title>
        <authorList>
            <person name="Tamas I."/>
            <person name="Dedysh S.N."/>
            <person name="Liesack W."/>
            <person name="Stott M.B."/>
            <person name="Alam M."/>
            <person name="Murrell J.C."/>
            <person name="Dunfield P.F."/>
        </authorList>
    </citation>
    <scope>NUCLEOTIDE SEQUENCE [LARGE SCALE GENOMIC DNA]</scope>
    <source>
        <strain evidence="6">ATCC 9039 / DSM 1715 / NCIMB 8712</strain>
    </source>
</reference>
<keyword evidence="2" id="KW-0479">Metal-binding</keyword>
<evidence type="ECO:0000313" key="6">
    <source>
        <dbReference type="Proteomes" id="UP000001695"/>
    </source>
</evidence>
<dbReference type="InterPro" id="IPR011234">
    <property type="entry name" value="Fumarylacetoacetase-like_C"/>
</dbReference>
<dbReference type="Pfam" id="PF01557">
    <property type="entry name" value="FAA_hydrolase"/>
    <property type="match status" value="1"/>
</dbReference>
<dbReference type="PANTHER" id="PTHR42796">
    <property type="entry name" value="FUMARYLACETOACETATE HYDROLASE DOMAIN-CONTAINING PROTEIN 2A-RELATED"/>
    <property type="match status" value="1"/>
</dbReference>
<evidence type="ECO:0000256" key="2">
    <source>
        <dbReference type="ARBA" id="ARBA00022723"/>
    </source>
</evidence>
<dbReference type="InterPro" id="IPR051121">
    <property type="entry name" value="FAH"/>
</dbReference>
<dbReference type="AlphaFoldDB" id="B2IJ94"/>
<feature type="domain" description="Fumarylacetoacetase-like C-terminal" evidence="4">
    <location>
        <begin position="72"/>
        <end position="277"/>
    </location>
</feature>
<accession>B2IJ94</accession>
<comment type="similarity">
    <text evidence="1">Belongs to the FAH family.</text>
</comment>
<dbReference type="SUPFAM" id="SSF56529">
    <property type="entry name" value="FAH"/>
    <property type="match status" value="1"/>
</dbReference>
<organism evidence="5 6">
    <name type="scientific">Beijerinckia indica subsp. indica (strain ATCC 9039 / DSM 1715 / NCIMB 8712)</name>
    <dbReference type="NCBI Taxonomy" id="395963"/>
    <lineage>
        <taxon>Bacteria</taxon>
        <taxon>Pseudomonadati</taxon>
        <taxon>Pseudomonadota</taxon>
        <taxon>Alphaproteobacteria</taxon>
        <taxon>Hyphomicrobiales</taxon>
        <taxon>Beijerinckiaceae</taxon>
        <taxon>Beijerinckia</taxon>
    </lineage>
</organism>
<sequence length="284" mass="30894">MKLVRHGAKGAERPGLLDKQGRVRDLSGVSDDITPEVLDPGKLADLARLHFEDLPVAPMPNRLGVPIASVSKLVCIGLNYKDHAKEANLPIPQEPIIFLKAVSALSGPNDDVVLPRGSKKGDWEVELGIVIGKQATYVSESEALEYVAGYTIVNDVSERAYQIERGGQWTKGKSFDTFAPVGPWLVTKDEIPQPQSLGIWLDVNCERRQTGNTNDMIFSVERLVSYLSEFMTLMPGDIVCTGTPAGVGLGMNPPQFLCPGDTMRLGVDGLGEQQQRVLAYDPLV</sequence>
<dbReference type="EC" id="5.3.3.10" evidence="5"/>
<dbReference type="GO" id="GO:0046872">
    <property type="term" value="F:metal ion binding"/>
    <property type="evidence" value="ECO:0007669"/>
    <property type="project" value="UniProtKB-KW"/>
</dbReference>